<reference evidence="2" key="2">
    <citation type="journal article" date="2021" name="PeerJ">
        <title>Extensive microbial diversity within the chicken gut microbiome revealed by metagenomics and culture.</title>
        <authorList>
            <person name="Gilroy R."/>
            <person name="Ravi A."/>
            <person name="Getino M."/>
            <person name="Pursley I."/>
            <person name="Horton D.L."/>
            <person name="Alikhan N.F."/>
            <person name="Baker D."/>
            <person name="Gharbi K."/>
            <person name="Hall N."/>
            <person name="Watson M."/>
            <person name="Adriaenssens E.M."/>
            <person name="Foster-Nyarko E."/>
            <person name="Jarju S."/>
            <person name="Secka A."/>
            <person name="Antonio M."/>
            <person name="Oren A."/>
            <person name="Chaudhuri R.R."/>
            <person name="La Ragione R."/>
            <person name="Hildebrand F."/>
            <person name="Pallen M.J."/>
        </authorList>
    </citation>
    <scope>NUCLEOTIDE SEQUENCE</scope>
    <source>
        <strain evidence="2">2830</strain>
    </source>
</reference>
<comment type="caution">
    <text evidence="2">The sequence shown here is derived from an EMBL/GenBank/DDBJ whole genome shotgun (WGS) entry which is preliminary data.</text>
</comment>
<dbReference type="AlphaFoldDB" id="A0A9D1HIV9"/>
<feature type="chain" id="PRO_5039467447" evidence="1">
    <location>
        <begin position="16"/>
        <end position="298"/>
    </location>
</feature>
<proteinExistence type="predicted"/>
<evidence type="ECO:0000256" key="1">
    <source>
        <dbReference type="SAM" id="SignalP"/>
    </source>
</evidence>
<dbReference type="InterPro" id="IPR038682">
    <property type="entry name" value="YrpD-like_sf"/>
</dbReference>
<name>A0A9D1HIV9_9FIRM</name>
<dbReference type="Proteomes" id="UP000824124">
    <property type="component" value="Unassembled WGS sequence"/>
</dbReference>
<dbReference type="EMBL" id="DVMH01000009">
    <property type="protein sequence ID" value="HIU09927.1"/>
    <property type="molecule type" value="Genomic_DNA"/>
</dbReference>
<evidence type="ECO:0000313" key="2">
    <source>
        <dbReference type="EMBL" id="HIU09927.1"/>
    </source>
</evidence>
<protein>
    <submittedName>
        <fullName evidence="2">Uncharacterized protein</fullName>
    </submittedName>
</protein>
<gene>
    <name evidence="2" type="ORF">IAB00_01520</name>
</gene>
<reference evidence="2" key="1">
    <citation type="submission" date="2020-10" db="EMBL/GenBank/DDBJ databases">
        <authorList>
            <person name="Gilroy R."/>
        </authorList>
    </citation>
    <scope>NUCLEOTIDE SEQUENCE</scope>
    <source>
        <strain evidence="2">2830</strain>
    </source>
</reference>
<accession>A0A9D1HIV9</accession>
<sequence>MAMVMCFGLSVPALASNTDEFGKVMPEDIINAIKIFFYEQTADSPIQAKMDVILLSEDDKNEMQKMYAQKLLNEIPVPYSSHGYYAKMYINNTNRNYSSCSITLPDSSKISVSSGSNLFLYGGFSSSVEADLGLQYSTQYDVWKCFMTISGSGYFLANRDEATWQNGYLPETTVSIVCIPYNASTNIDNSGYGTVGTVVLKAYGLAKHKTQDGQGGSTSLTSVMESNTVFNLTKVNTHKWVTSIGGSANSTGYNIGVFKDITINGIIQPSSNFKTDDSDGLYTFSNKGNGTITMTIKN</sequence>
<feature type="signal peptide" evidence="1">
    <location>
        <begin position="1"/>
        <end position="15"/>
    </location>
</feature>
<evidence type="ECO:0000313" key="3">
    <source>
        <dbReference type="Proteomes" id="UP000824124"/>
    </source>
</evidence>
<dbReference type="InterPro" id="IPR029143">
    <property type="entry name" value="YrpD"/>
</dbReference>
<organism evidence="2 3">
    <name type="scientific">Candidatus Avidehalobacter gallistercoris</name>
    <dbReference type="NCBI Taxonomy" id="2840694"/>
    <lineage>
        <taxon>Bacteria</taxon>
        <taxon>Bacillati</taxon>
        <taxon>Bacillota</taxon>
        <taxon>Clostridia</taxon>
        <taxon>Eubacteriales</taxon>
        <taxon>Peptococcaceae</taxon>
        <taxon>Peptococcaceae incertae sedis</taxon>
        <taxon>Candidatus Avidehalobacter</taxon>
    </lineage>
</organism>
<dbReference type="Pfam" id="PF15493">
    <property type="entry name" value="YrpD"/>
    <property type="match status" value="1"/>
</dbReference>
<dbReference type="Gene3D" id="2.60.120.1270">
    <property type="match status" value="1"/>
</dbReference>
<keyword evidence="1" id="KW-0732">Signal</keyword>